<dbReference type="EMBL" id="BGPR01003359">
    <property type="protein sequence ID" value="GBM87119.1"/>
    <property type="molecule type" value="Genomic_DNA"/>
</dbReference>
<dbReference type="OrthoDB" id="6380626at2759"/>
<organism evidence="1 2">
    <name type="scientific">Araneus ventricosus</name>
    <name type="common">Orbweaver spider</name>
    <name type="synonym">Epeira ventricosa</name>
    <dbReference type="NCBI Taxonomy" id="182803"/>
    <lineage>
        <taxon>Eukaryota</taxon>
        <taxon>Metazoa</taxon>
        <taxon>Ecdysozoa</taxon>
        <taxon>Arthropoda</taxon>
        <taxon>Chelicerata</taxon>
        <taxon>Arachnida</taxon>
        <taxon>Araneae</taxon>
        <taxon>Araneomorphae</taxon>
        <taxon>Entelegynae</taxon>
        <taxon>Araneoidea</taxon>
        <taxon>Araneidae</taxon>
        <taxon>Araneus</taxon>
    </lineage>
</organism>
<dbReference type="AlphaFoldDB" id="A0A4Y2JC53"/>
<sequence>MVSLLTAYPAISAGWKLIQKSGETSKINNSEGRKMLFARKEGKEAGRKEHVSVIPKEIIAKCCEHCAFSYDSYVPEWKTTNRTFCEDQEKVVFDRLAVLISGVPGFKEGKPLSVPTVLDGTAQSQANKVFEIVEDWGLSKNIYALCFDTTASNIGWKNGACVQLENHLKRKLLFLACRYHIFELLESAVWKSVFGTSMSPDHTKFKQFQEKMAHT</sequence>
<evidence type="ECO:0000313" key="2">
    <source>
        <dbReference type="Proteomes" id="UP000499080"/>
    </source>
</evidence>
<protein>
    <submittedName>
        <fullName evidence="1">Uncharacterized protein</fullName>
    </submittedName>
</protein>
<keyword evidence="2" id="KW-1185">Reference proteome</keyword>
<comment type="caution">
    <text evidence="1">The sequence shown here is derived from an EMBL/GenBank/DDBJ whole genome shotgun (WGS) entry which is preliminary data.</text>
</comment>
<name>A0A4Y2JC53_ARAVE</name>
<reference evidence="1 2" key="1">
    <citation type="journal article" date="2019" name="Sci. Rep.">
        <title>Orb-weaving spider Araneus ventricosus genome elucidates the spidroin gene catalogue.</title>
        <authorList>
            <person name="Kono N."/>
            <person name="Nakamura H."/>
            <person name="Ohtoshi R."/>
            <person name="Moran D.A.P."/>
            <person name="Shinohara A."/>
            <person name="Yoshida Y."/>
            <person name="Fujiwara M."/>
            <person name="Mori M."/>
            <person name="Tomita M."/>
            <person name="Arakawa K."/>
        </authorList>
    </citation>
    <scope>NUCLEOTIDE SEQUENCE [LARGE SCALE GENOMIC DNA]</scope>
</reference>
<gene>
    <name evidence="1" type="ORF">AVEN_213352_1</name>
</gene>
<dbReference type="Proteomes" id="UP000499080">
    <property type="component" value="Unassembled WGS sequence"/>
</dbReference>
<proteinExistence type="predicted"/>
<evidence type="ECO:0000313" key="1">
    <source>
        <dbReference type="EMBL" id="GBM87119.1"/>
    </source>
</evidence>
<accession>A0A4Y2JC53</accession>